<evidence type="ECO:0000313" key="4">
    <source>
        <dbReference type="EMBL" id="TCD16280.1"/>
    </source>
</evidence>
<evidence type="ECO:0000256" key="3">
    <source>
        <dbReference type="SAM" id="MobiDB-lite"/>
    </source>
</evidence>
<evidence type="ECO:0000256" key="2">
    <source>
        <dbReference type="SAM" id="Coils"/>
    </source>
</evidence>
<feature type="coiled-coil region" evidence="2">
    <location>
        <begin position="186"/>
        <end position="227"/>
    </location>
</feature>
<reference evidence="4 5" key="1">
    <citation type="journal article" date="2015" name="Antonie Van Leeuwenhoek">
        <title>Oricola cellulosilytica gen. nov., sp. nov., a cellulose-degrading bacterium of the family Phyllobacteriaceae isolated from surface seashore water, and emended descriptions of Mesorhizobium loti and Phyllobacterium myrsinacearum.</title>
        <authorList>
            <person name="Hameed A."/>
            <person name="Shahina M."/>
            <person name="Lai W.A."/>
            <person name="Lin S.Y."/>
            <person name="Young L.S."/>
            <person name="Liu Y.C."/>
            <person name="Hsu Y.H."/>
            <person name="Young C.C."/>
        </authorList>
    </citation>
    <scope>NUCLEOTIDE SEQUENCE [LARGE SCALE GENOMIC DNA]</scope>
    <source>
        <strain evidence="4 5">KCTC 52183</strain>
    </source>
</reference>
<protein>
    <submittedName>
        <fullName evidence="4">HlyD family secretion protein</fullName>
    </submittedName>
</protein>
<dbReference type="GO" id="GO:0030313">
    <property type="term" value="C:cell envelope"/>
    <property type="evidence" value="ECO:0007669"/>
    <property type="project" value="UniProtKB-SubCell"/>
</dbReference>
<name>A0A4R0PID7_9HYPH</name>
<feature type="compositionally biased region" description="Basic residues" evidence="3">
    <location>
        <begin position="1"/>
        <end position="15"/>
    </location>
</feature>
<comment type="caution">
    <text evidence="4">The sequence shown here is derived from an EMBL/GenBank/DDBJ whole genome shotgun (WGS) entry which is preliminary data.</text>
</comment>
<feature type="region of interest" description="Disordered" evidence="3">
    <location>
        <begin position="1"/>
        <end position="38"/>
    </location>
</feature>
<comment type="subcellular location">
    <subcellularLocation>
        <location evidence="1">Cell envelope</location>
    </subcellularLocation>
</comment>
<feature type="region of interest" description="Disordered" evidence="3">
    <location>
        <begin position="78"/>
        <end position="103"/>
    </location>
</feature>
<keyword evidence="2" id="KW-0175">Coiled coil</keyword>
<evidence type="ECO:0000256" key="1">
    <source>
        <dbReference type="ARBA" id="ARBA00004196"/>
    </source>
</evidence>
<dbReference type="PANTHER" id="PTHR30386:SF19">
    <property type="entry name" value="MULTIDRUG EXPORT PROTEIN EMRA-RELATED"/>
    <property type="match status" value="1"/>
</dbReference>
<dbReference type="EMBL" id="SJST01000001">
    <property type="protein sequence ID" value="TCD16280.1"/>
    <property type="molecule type" value="Genomic_DNA"/>
</dbReference>
<organism evidence="4 5">
    <name type="scientific">Oricola cellulosilytica</name>
    <dbReference type="NCBI Taxonomy" id="1429082"/>
    <lineage>
        <taxon>Bacteria</taxon>
        <taxon>Pseudomonadati</taxon>
        <taxon>Pseudomonadota</taxon>
        <taxon>Alphaproteobacteria</taxon>
        <taxon>Hyphomicrobiales</taxon>
        <taxon>Ahrensiaceae</taxon>
        <taxon>Oricola</taxon>
    </lineage>
</organism>
<accession>A0A4R0PID7</accession>
<gene>
    <name evidence="4" type="ORF">E0D97_02285</name>
</gene>
<proteinExistence type="predicted"/>
<dbReference type="PANTHER" id="PTHR30386">
    <property type="entry name" value="MEMBRANE FUSION SUBUNIT OF EMRAB-TOLC MULTIDRUG EFFLUX PUMP"/>
    <property type="match status" value="1"/>
</dbReference>
<dbReference type="AlphaFoldDB" id="A0A4R0PID7"/>
<sequence length="492" mass="52431">MPHYLSGRRRPRKGIAAHAADRGGDMARSTSAEHDEQNAQLGAVRICRTVQGGESFSRDSAGASDASALQSMLRDHLEARTETPASGTMSDPEQAPGASARTRWMPRLTKSIVGLALLAVVGWMPAKRLAQVSSVEAVVNARLVTMRAPINGVVGWNLSRLQPGSPVSAGSPVVEIANPRADRHRFEDATARLSDAREERAALAAKLKELKKLRAKLAVQLEEFRQNRMLQVSARIDEANARIAAAAAISANAKDARERQRELAQSGISSTAAMNAAHRDAMVAEAAGDGARAERNALVVEFEALRDGGYLGDSYNDQPRSAQRLDEIGEAIELITADIVRHQARIVRFQGVVSREREALAVAENAPLASPVEGRVWEIRTAPGEQVVAGQPLISLLDCSRTLVTAVVSEAVYNSLFVGMPAKFSFREGGESSSGRIVQLSGVSEASSNFAIMPSALTKESYRVAVSVDGGAKQGDCPVGRTGRVVFNTSAG</sequence>
<dbReference type="InterPro" id="IPR050739">
    <property type="entry name" value="MFP"/>
</dbReference>
<dbReference type="Proteomes" id="UP000291301">
    <property type="component" value="Unassembled WGS sequence"/>
</dbReference>
<feature type="compositionally biased region" description="Basic and acidic residues" evidence="3">
    <location>
        <begin position="19"/>
        <end position="37"/>
    </location>
</feature>
<keyword evidence="5" id="KW-1185">Reference proteome</keyword>
<evidence type="ECO:0000313" key="5">
    <source>
        <dbReference type="Proteomes" id="UP000291301"/>
    </source>
</evidence>